<evidence type="ECO:0000313" key="2">
    <source>
        <dbReference type="EMBL" id="MFF4214989.1"/>
    </source>
</evidence>
<reference evidence="2 3" key="1">
    <citation type="submission" date="2024-10" db="EMBL/GenBank/DDBJ databases">
        <title>The Natural Products Discovery Center: Release of the First 8490 Sequenced Strains for Exploring Actinobacteria Biosynthetic Diversity.</title>
        <authorList>
            <person name="Kalkreuter E."/>
            <person name="Kautsar S.A."/>
            <person name="Yang D."/>
            <person name="Bader C.D."/>
            <person name="Teijaro C.N."/>
            <person name="Fluegel L."/>
            <person name="Davis C.M."/>
            <person name="Simpson J.R."/>
            <person name="Lauterbach L."/>
            <person name="Steele A.D."/>
            <person name="Gui C."/>
            <person name="Meng S."/>
            <person name="Li G."/>
            <person name="Viehrig K."/>
            <person name="Ye F."/>
            <person name="Su P."/>
            <person name="Kiefer A.F."/>
            <person name="Nichols A."/>
            <person name="Cepeda A.J."/>
            <person name="Yan W."/>
            <person name="Fan B."/>
            <person name="Jiang Y."/>
            <person name="Adhikari A."/>
            <person name="Zheng C.-J."/>
            <person name="Schuster L."/>
            <person name="Cowan T.M."/>
            <person name="Smanski M.J."/>
            <person name="Chevrette M.G."/>
            <person name="De Carvalho L.P.S."/>
            <person name="Shen B."/>
        </authorList>
    </citation>
    <scope>NUCLEOTIDE SEQUENCE [LARGE SCALE GENOMIC DNA]</scope>
    <source>
        <strain evidence="2 3">NPDC001650</strain>
    </source>
</reference>
<keyword evidence="3" id="KW-1185">Reference proteome</keyword>
<organism evidence="2 3">
    <name type="scientific">Streptomyces nondiastaticus</name>
    <dbReference type="NCBI Taxonomy" id="3154512"/>
    <lineage>
        <taxon>Bacteria</taxon>
        <taxon>Bacillati</taxon>
        <taxon>Actinomycetota</taxon>
        <taxon>Actinomycetes</taxon>
        <taxon>Kitasatosporales</taxon>
        <taxon>Streptomycetaceae</taxon>
        <taxon>Streptomyces</taxon>
    </lineage>
</organism>
<sequence>MGKMEDIRFEIVDEQVSSLESVGVDEGCTTTSSSSSLDISEVEFE</sequence>
<proteinExistence type="predicted"/>
<dbReference type="Proteomes" id="UP001602123">
    <property type="component" value="Unassembled WGS sequence"/>
</dbReference>
<evidence type="ECO:0000256" key="1">
    <source>
        <dbReference type="SAM" id="MobiDB-lite"/>
    </source>
</evidence>
<gene>
    <name evidence="2" type="ORF">ACFYZM_01730</name>
</gene>
<comment type="caution">
    <text evidence="2">The sequence shown here is derived from an EMBL/GenBank/DDBJ whole genome shotgun (WGS) entry which is preliminary data.</text>
</comment>
<accession>A0ABW6TQU0</accession>
<feature type="region of interest" description="Disordered" evidence="1">
    <location>
        <begin position="22"/>
        <end position="45"/>
    </location>
</feature>
<dbReference type="EMBL" id="JBIAUT010000001">
    <property type="protein sequence ID" value="MFF4214989.1"/>
    <property type="molecule type" value="Genomic_DNA"/>
</dbReference>
<evidence type="ECO:0000313" key="3">
    <source>
        <dbReference type="Proteomes" id="UP001602123"/>
    </source>
</evidence>
<protein>
    <submittedName>
        <fullName evidence="2">Uncharacterized protein</fullName>
    </submittedName>
</protein>
<name>A0ABW6TQU0_9ACTN</name>
<dbReference type="RefSeq" id="WP_388623307.1">
    <property type="nucleotide sequence ID" value="NZ_JBIAUT010000001.1"/>
</dbReference>